<dbReference type="AlphaFoldDB" id="A0A9W7TMY4"/>
<evidence type="ECO:0000256" key="3">
    <source>
        <dbReference type="ARBA" id="ARBA00022692"/>
    </source>
</evidence>
<organism evidence="10 11">
    <name type="scientific">Triplophysa rosa</name>
    <name type="common">Cave loach</name>
    <dbReference type="NCBI Taxonomy" id="992332"/>
    <lineage>
        <taxon>Eukaryota</taxon>
        <taxon>Metazoa</taxon>
        <taxon>Chordata</taxon>
        <taxon>Craniata</taxon>
        <taxon>Vertebrata</taxon>
        <taxon>Euteleostomi</taxon>
        <taxon>Actinopterygii</taxon>
        <taxon>Neopterygii</taxon>
        <taxon>Teleostei</taxon>
        <taxon>Ostariophysi</taxon>
        <taxon>Cypriniformes</taxon>
        <taxon>Nemacheilidae</taxon>
        <taxon>Triplophysa</taxon>
    </lineage>
</organism>
<dbReference type="EMBL" id="JAFHDT010000015">
    <property type="protein sequence ID" value="KAI7799356.1"/>
    <property type="molecule type" value="Genomic_DNA"/>
</dbReference>
<evidence type="ECO:0000256" key="1">
    <source>
        <dbReference type="ARBA" id="ARBA00004167"/>
    </source>
</evidence>
<evidence type="ECO:0000256" key="4">
    <source>
        <dbReference type="ARBA" id="ARBA00022989"/>
    </source>
</evidence>
<reference evidence="10" key="1">
    <citation type="submission" date="2021-02" db="EMBL/GenBank/DDBJ databases">
        <title>Comparative genomics reveals that relaxation of natural selection precedes convergent phenotypic evolution of cavefish.</title>
        <authorList>
            <person name="Peng Z."/>
        </authorList>
    </citation>
    <scope>NUCLEOTIDE SEQUENCE</scope>
    <source>
        <tissue evidence="10">Muscle</tissue>
    </source>
</reference>
<feature type="domain" description="GAF" evidence="8">
    <location>
        <begin position="202"/>
        <end position="301"/>
    </location>
</feature>
<feature type="compositionally biased region" description="Basic residues" evidence="6">
    <location>
        <begin position="548"/>
        <end position="557"/>
    </location>
</feature>
<keyword evidence="5 7" id="KW-0472">Membrane</keyword>
<accession>A0A9W7TMY4</accession>
<dbReference type="Pfam" id="PF14851">
    <property type="entry name" value="FAM176"/>
    <property type="match status" value="1"/>
</dbReference>
<keyword evidence="11" id="KW-1185">Reference proteome</keyword>
<evidence type="ECO:0008006" key="12">
    <source>
        <dbReference type="Google" id="ProtNLM"/>
    </source>
</evidence>
<keyword evidence="3 7" id="KW-0812">Transmembrane</keyword>
<proteinExistence type="inferred from homology"/>
<dbReference type="InterPro" id="IPR029016">
    <property type="entry name" value="GAF-like_dom_sf"/>
</dbReference>
<keyword evidence="4 7" id="KW-1133">Transmembrane helix</keyword>
<dbReference type="InterPro" id="IPR052461">
    <property type="entry name" value="EVA1_A/B"/>
</dbReference>
<gene>
    <name evidence="10" type="ORF">IRJ41_000857</name>
</gene>
<feature type="transmembrane region" description="Helical" evidence="7">
    <location>
        <begin position="517"/>
        <end position="539"/>
    </location>
</feature>
<dbReference type="GO" id="GO:0016020">
    <property type="term" value="C:membrane"/>
    <property type="evidence" value="ECO:0007669"/>
    <property type="project" value="UniProtKB-SubCell"/>
</dbReference>
<protein>
    <recommendedName>
        <fullName evidence="12">Protein eva-1-like protein C</fullName>
    </recommendedName>
</protein>
<evidence type="ECO:0000313" key="11">
    <source>
        <dbReference type="Proteomes" id="UP001059041"/>
    </source>
</evidence>
<evidence type="ECO:0000256" key="2">
    <source>
        <dbReference type="ARBA" id="ARBA00006023"/>
    </source>
</evidence>
<comment type="caution">
    <text evidence="10">The sequence shown here is derived from an EMBL/GenBank/DDBJ whole genome shotgun (WGS) entry which is preliminary data.</text>
</comment>
<name>A0A9W7TMY4_TRIRA</name>
<feature type="domain" description="EVA1" evidence="9">
    <location>
        <begin position="496"/>
        <end position="635"/>
    </location>
</feature>
<evidence type="ECO:0000256" key="6">
    <source>
        <dbReference type="SAM" id="MobiDB-lite"/>
    </source>
</evidence>
<dbReference type="InterPro" id="IPR003018">
    <property type="entry name" value="GAF"/>
</dbReference>
<comment type="subcellular location">
    <subcellularLocation>
        <location evidence="1">Membrane</location>
        <topology evidence="1">Single-pass membrane protein</topology>
    </subcellularLocation>
</comment>
<feature type="region of interest" description="Disordered" evidence="6">
    <location>
        <begin position="548"/>
        <end position="571"/>
    </location>
</feature>
<evidence type="ECO:0000313" key="10">
    <source>
        <dbReference type="EMBL" id="KAI7799356.1"/>
    </source>
</evidence>
<evidence type="ECO:0000256" key="7">
    <source>
        <dbReference type="SAM" id="Phobius"/>
    </source>
</evidence>
<evidence type="ECO:0000259" key="8">
    <source>
        <dbReference type="Pfam" id="PF01590"/>
    </source>
</evidence>
<feature type="region of interest" description="Disordered" evidence="6">
    <location>
        <begin position="423"/>
        <end position="489"/>
    </location>
</feature>
<sequence length="635" mass="70339">MPLAVVQFLYKADVLMSRDDEVSVVEDALLQLASIIDVSGLQKTIKDVLGAILPNTESVCLYLLEAESRLRCEDPPHEIPAEGTLRDAVKQQKRIQCAGLPSSGLHEKHTNSLAAPLPPDKRVLIMPLVDEGTVTSVIVLCCKTLTEQDEQNLNVLEKHLTVACKRVQHMQRCSKQPRALTHNAPVEVKASTRPEDYRELDRKILQLCGELCDLDAASLQLKVIKYVVGDKVLEEEISFPLMFGRFGQVVETKKSIRLQDVSQEERGLLSSLLGFEPNSMLCVPVMGQATGQVVALACTFNKLGGQRCDQTGECRAHGNLGSAFFSKGNYRESLSNHRHQLVLAMKLKDRELNMYVLVCTLKHLYVCVCAVVGGILALKQGLPPQHERDQAGISGIPRMYSCQTLCLVKLTVVPKKLLQESISRHPSFPSPPSMPHDPNVVGDSAPPDGTPPLTSDTAPGKSTRGRTSGPYSEETDLSARGNKPNPTISTMTRPVMNLISGVLSAYTYITGHPERCALYFMCGVCAGLFVTLFALVVQISCRTDCKPRHAVAKKRPRPTNSDSDTLDSDSDWDTCSDLSARRHRRFERTLNTNVFASAEELERAQRLEERERIIREIWMNGQPDVPGTRSLNRYY</sequence>
<dbReference type="PANTHER" id="PTHR48422">
    <property type="entry name" value="PROTEIN EVA-1 HOMOLOG B-RELATED"/>
    <property type="match status" value="1"/>
</dbReference>
<dbReference type="Proteomes" id="UP001059041">
    <property type="component" value="Linkage Group LG15"/>
</dbReference>
<dbReference type="SUPFAM" id="SSF55781">
    <property type="entry name" value="GAF domain-like"/>
    <property type="match status" value="2"/>
</dbReference>
<dbReference type="InterPro" id="IPR039500">
    <property type="entry name" value="EVA1_dom"/>
</dbReference>
<comment type="similarity">
    <text evidence="2">Belongs to the EVA1 family.</text>
</comment>
<evidence type="ECO:0000256" key="5">
    <source>
        <dbReference type="ARBA" id="ARBA00023136"/>
    </source>
</evidence>
<dbReference type="PANTHER" id="PTHR48422:SF1">
    <property type="entry name" value="PROTEIN EVA-1 HOMOLOG A"/>
    <property type="match status" value="1"/>
</dbReference>
<dbReference type="Pfam" id="PF01590">
    <property type="entry name" value="GAF"/>
    <property type="match status" value="1"/>
</dbReference>
<dbReference type="Gene3D" id="3.30.450.40">
    <property type="match status" value="1"/>
</dbReference>
<evidence type="ECO:0000259" key="9">
    <source>
        <dbReference type="Pfam" id="PF14851"/>
    </source>
</evidence>